<evidence type="ECO:0000313" key="1">
    <source>
        <dbReference type="EMBL" id="ATU84132.1"/>
    </source>
</evidence>
<dbReference type="Proteomes" id="UP000267516">
    <property type="component" value="Segment"/>
</dbReference>
<reference evidence="1" key="1">
    <citation type="journal article" date="2018" name="Aquaculture">
        <title>Complete genome sequence of a white spot syndrome virus associated with a disease incursion in Australia.</title>
        <authorList>
            <person name="Oakey J."/>
            <person name="Smith C.S."/>
        </authorList>
    </citation>
    <scope>NUCLEOTIDE SEQUENCE [LARGE SCALE GENOMIC DNA]</scope>
    <source>
        <strain evidence="1">WSSV-AU</strain>
    </source>
</reference>
<name>A0A2D3I700_9VIRU</name>
<proteinExistence type="predicted"/>
<accession>A0A2D3I700</accession>
<protein>
    <submittedName>
        <fullName evidence="1">ORF288</fullName>
    </submittedName>
</protein>
<sequence>MGHSSLEGGPLGRPDVKFGGWTAGSGQCQIAPETSVAPETYIKFLLFLEQAFLDTPAPRKGRL</sequence>
<dbReference type="EMBL" id="MF768985">
    <property type="protein sequence ID" value="ATU84132.1"/>
    <property type="molecule type" value="Genomic_DNA"/>
</dbReference>
<organism evidence="1">
    <name type="scientific">White spot syndrome virus</name>
    <dbReference type="NCBI Taxonomy" id="342409"/>
    <lineage>
        <taxon>Viruses</taxon>
        <taxon>Viruses incertae sedis</taxon>
        <taxon>Naldaviricetes</taxon>
        <taxon>Nimaviridae</taxon>
        <taxon>Whispovirus</taxon>
    </lineage>
</organism>